<organism evidence="15 16">
    <name type="scientific">Acetobacter sacchari</name>
    <dbReference type="NCBI Taxonomy" id="2661687"/>
    <lineage>
        <taxon>Bacteria</taxon>
        <taxon>Pseudomonadati</taxon>
        <taxon>Pseudomonadota</taxon>
        <taxon>Alphaproteobacteria</taxon>
        <taxon>Acetobacterales</taxon>
        <taxon>Acetobacteraceae</taxon>
        <taxon>Acetobacter</taxon>
    </lineage>
</organism>
<evidence type="ECO:0000313" key="16">
    <source>
        <dbReference type="Proteomes" id="UP000664771"/>
    </source>
</evidence>
<dbReference type="EMBL" id="JAFVMF010000012">
    <property type="protein sequence ID" value="MBO1360541.1"/>
    <property type="molecule type" value="Genomic_DNA"/>
</dbReference>
<dbReference type="PANTHER" id="PTHR30529">
    <property type="entry name" value="CYTOCHROME B561"/>
    <property type="match status" value="1"/>
</dbReference>
<evidence type="ECO:0000256" key="3">
    <source>
        <dbReference type="ARBA" id="ARBA00022448"/>
    </source>
</evidence>
<evidence type="ECO:0000256" key="12">
    <source>
        <dbReference type="ARBA" id="ARBA00037975"/>
    </source>
</evidence>
<evidence type="ECO:0000256" key="5">
    <source>
        <dbReference type="ARBA" id="ARBA00022617"/>
    </source>
</evidence>
<keyword evidence="6 13" id="KW-0812">Transmembrane</keyword>
<evidence type="ECO:0000256" key="7">
    <source>
        <dbReference type="ARBA" id="ARBA00022723"/>
    </source>
</evidence>
<dbReference type="Pfam" id="PF01292">
    <property type="entry name" value="Ni_hydr_CYTB"/>
    <property type="match status" value="1"/>
</dbReference>
<evidence type="ECO:0000256" key="11">
    <source>
        <dbReference type="ARBA" id="ARBA00023136"/>
    </source>
</evidence>
<dbReference type="InterPro" id="IPR011577">
    <property type="entry name" value="Cyt_b561_bac/Ni-Hgenase"/>
</dbReference>
<dbReference type="RefSeq" id="WP_207881813.1">
    <property type="nucleotide sequence ID" value="NZ_JAFVMF010000012.1"/>
</dbReference>
<accession>A0ABS3LXF1</accession>
<evidence type="ECO:0000256" key="6">
    <source>
        <dbReference type="ARBA" id="ARBA00022692"/>
    </source>
</evidence>
<evidence type="ECO:0000256" key="9">
    <source>
        <dbReference type="ARBA" id="ARBA00022989"/>
    </source>
</evidence>
<keyword evidence="16" id="KW-1185">Reference proteome</keyword>
<evidence type="ECO:0000259" key="14">
    <source>
        <dbReference type="Pfam" id="PF01292"/>
    </source>
</evidence>
<feature type="transmembrane region" description="Helical" evidence="13">
    <location>
        <begin position="20"/>
        <end position="41"/>
    </location>
</feature>
<feature type="transmembrane region" description="Helical" evidence="13">
    <location>
        <begin position="61"/>
        <end position="80"/>
    </location>
</feature>
<keyword evidence="8" id="KW-0249">Electron transport</keyword>
<dbReference type="SUPFAM" id="SSF81342">
    <property type="entry name" value="Transmembrane di-heme cytochromes"/>
    <property type="match status" value="1"/>
</dbReference>
<comment type="similarity">
    <text evidence="12">Belongs to the cytochrome b561 family.</text>
</comment>
<keyword evidence="7" id="KW-0479">Metal-binding</keyword>
<evidence type="ECO:0000313" key="15">
    <source>
        <dbReference type="EMBL" id="MBO1360541.1"/>
    </source>
</evidence>
<dbReference type="Proteomes" id="UP000664771">
    <property type="component" value="Unassembled WGS sequence"/>
</dbReference>
<keyword evidence="11 13" id="KW-0472">Membrane</keyword>
<comment type="caution">
    <text evidence="15">The sequence shown here is derived from an EMBL/GenBank/DDBJ whole genome shotgun (WGS) entry which is preliminary data.</text>
</comment>
<sequence length="188" mass="20685">MPSTLQTSDAPTRYPSALILLHWLSAPLVLAVMALGWVAAATPDDQTGFMTHPQLMFWHKSVGLLILLLTFVRIGVRISQREPFAGGGGRILEIAATMSHWLIYIALLIMPLSGYVMAANGRPMSFFGIVPLPSFAKDEARGDIAWNIHSTAQWVLYALLLLHLGAAIWHAAIRRDGVILRILPRQSP</sequence>
<proteinExistence type="inferred from homology"/>
<protein>
    <submittedName>
        <fullName evidence="15">Cytochrome b</fullName>
    </submittedName>
</protein>
<keyword evidence="3" id="KW-0813">Transport</keyword>
<reference evidence="15 16" key="1">
    <citation type="submission" date="2021-03" db="EMBL/GenBank/DDBJ databases">
        <title>The complete genome sequence of Acetobacter sacchari TBRC 11175.</title>
        <authorList>
            <person name="Charoenyingcharoen P."/>
            <person name="Yukphan P."/>
        </authorList>
    </citation>
    <scope>NUCLEOTIDE SEQUENCE [LARGE SCALE GENOMIC DNA]</scope>
    <source>
        <strain evidence="15 16">TBRC 11175</strain>
    </source>
</reference>
<dbReference type="PANTHER" id="PTHR30529:SF1">
    <property type="entry name" value="CYTOCHROME B561 HOMOLOG 2"/>
    <property type="match status" value="1"/>
</dbReference>
<gene>
    <name evidence="15" type="ORF">J2D73_12145</name>
</gene>
<comment type="cofactor">
    <cofactor evidence="1">
        <name>heme b</name>
        <dbReference type="ChEBI" id="CHEBI:60344"/>
    </cofactor>
</comment>
<name>A0ABS3LXF1_9PROT</name>
<keyword evidence="5" id="KW-0349">Heme</keyword>
<dbReference type="InterPro" id="IPR016174">
    <property type="entry name" value="Di-haem_cyt_TM"/>
</dbReference>
<evidence type="ECO:0000256" key="13">
    <source>
        <dbReference type="SAM" id="Phobius"/>
    </source>
</evidence>
<evidence type="ECO:0000256" key="2">
    <source>
        <dbReference type="ARBA" id="ARBA00004651"/>
    </source>
</evidence>
<evidence type="ECO:0000256" key="4">
    <source>
        <dbReference type="ARBA" id="ARBA00022475"/>
    </source>
</evidence>
<keyword evidence="10" id="KW-0408">Iron</keyword>
<evidence type="ECO:0000256" key="8">
    <source>
        <dbReference type="ARBA" id="ARBA00022982"/>
    </source>
</evidence>
<dbReference type="Gene3D" id="1.20.950.20">
    <property type="entry name" value="Transmembrane di-heme cytochromes, Chain C"/>
    <property type="match status" value="1"/>
</dbReference>
<keyword evidence="4" id="KW-1003">Cell membrane</keyword>
<feature type="domain" description="Cytochrome b561 bacterial/Ni-hydrogenase" evidence="14">
    <location>
        <begin position="13"/>
        <end position="184"/>
    </location>
</feature>
<evidence type="ECO:0000256" key="1">
    <source>
        <dbReference type="ARBA" id="ARBA00001970"/>
    </source>
</evidence>
<keyword evidence="9 13" id="KW-1133">Transmembrane helix</keyword>
<feature type="transmembrane region" description="Helical" evidence="13">
    <location>
        <begin position="154"/>
        <end position="173"/>
    </location>
</feature>
<feature type="transmembrane region" description="Helical" evidence="13">
    <location>
        <begin position="101"/>
        <end position="118"/>
    </location>
</feature>
<comment type="subcellular location">
    <subcellularLocation>
        <location evidence="2">Cell membrane</location>
        <topology evidence="2">Multi-pass membrane protein</topology>
    </subcellularLocation>
</comment>
<evidence type="ECO:0000256" key="10">
    <source>
        <dbReference type="ARBA" id="ARBA00023004"/>
    </source>
</evidence>
<dbReference type="InterPro" id="IPR052168">
    <property type="entry name" value="Cytochrome_b561_oxidase"/>
</dbReference>